<accession>A0A9P4HNY9</accession>
<comment type="subcellular location">
    <subcellularLocation>
        <location evidence="1">Nucleus</location>
    </subcellularLocation>
</comment>
<organism evidence="7 8">
    <name type="scientific">Saccharata proteae CBS 121410</name>
    <dbReference type="NCBI Taxonomy" id="1314787"/>
    <lineage>
        <taxon>Eukaryota</taxon>
        <taxon>Fungi</taxon>
        <taxon>Dikarya</taxon>
        <taxon>Ascomycota</taxon>
        <taxon>Pezizomycotina</taxon>
        <taxon>Dothideomycetes</taxon>
        <taxon>Dothideomycetes incertae sedis</taxon>
        <taxon>Botryosphaeriales</taxon>
        <taxon>Saccharataceae</taxon>
        <taxon>Saccharata</taxon>
    </lineage>
</organism>
<dbReference type="AlphaFoldDB" id="A0A9P4HNY9"/>
<dbReference type="InterPro" id="IPR051089">
    <property type="entry name" value="prtT"/>
</dbReference>
<feature type="non-terminal residue" evidence="7">
    <location>
        <position position="1"/>
    </location>
</feature>
<dbReference type="GO" id="GO:0000981">
    <property type="term" value="F:DNA-binding transcription factor activity, RNA polymerase II-specific"/>
    <property type="evidence" value="ECO:0007669"/>
    <property type="project" value="InterPro"/>
</dbReference>
<dbReference type="PANTHER" id="PTHR31845:SF32">
    <property type="entry name" value="MISCELLANEOUS ZN(II)2CYS6 TRANSCRIPTION FACTOR (EUROFUNG)-RELATED"/>
    <property type="match status" value="1"/>
</dbReference>
<feature type="compositionally biased region" description="Low complexity" evidence="6">
    <location>
        <begin position="101"/>
        <end position="116"/>
    </location>
</feature>
<dbReference type="PANTHER" id="PTHR31845">
    <property type="entry name" value="FINGER DOMAIN PROTEIN, PUTATIVE-RELATED"/>
    <property type="match status" value="1"/>
</dbReference>
<evidence type="ECO:0000256" key="1">
    <source>
        <dbReference type="ARBA" id="ARBA00004123"/>
    </source>
</evidence>
<feature type="compositionally biased region" description="Polar residues" evidence="6">
    <location>
        <begin position="87"/>
        <end position="100"/>
    </location>
</feature>
<dbReference type="OrthoDB" id="1600564at2759"/>
<dbReference type="Proteomes" id="UP000799776">
    <property type="component" value="Unassembled WGS sequence"/>
</dbReference>
<evidence type="ECO:0008006" key="9">
    <source>
        <dbReference type="Google" id="ProtNLM"/>
    </source>
</evidence>
<dbReference type="Gene3D" id="4.10.240.10">
    <property type="entry name" value="Zn(2)-C6 fungal-type DNA-binding domain"/>
    <property type="match status" value="1"/>
</dbReference>
<evidence type="ECO:0000256" key="3">
    <source>
        <dbReference type="ARBA" id="ARBA00023125"/>
    </source>
</evidence>
<gene>
    <name evidence="7" type="ORF">K490DRAFT_50133</name>
</gene>
<evidence type="ECO:0000256" key="4">
    <source>
        <dbReference type="ARBA" id="ARBA00023163"/>
    </source>
</evidence>
<dbReference type="GO" id="GO:0008270">
    <property type="term" value="F:zinc ion binding"/>
    <property type="evidence" value="ECO:0007669"/>
    <property type="project" value="InterPro"/>
</dbReference>
<dbReference type="CDD" id="cd12148">
    <property type="entry name" value="fungal_TF_MHR"/>
    <property type="match status" value="1"/>
</dbReference>
<comment type="caution">
    <text evidence="7">The sequence shown here is derived from an EMBL/GenBank/DDBJ whole genome shotgun (WGS) entry which is preliminary data.</text>
</comment>
<reference evidence="7" key="1">
    <citation type="journal article" date="2020" name="Stud. Mycol.">
        <title>101 Dothideomycetes genomes: a test case for predicting lifestyles and emergence of pathogens.</title>
        <authorList>
            <person name="Haridas S."/>
            <person name="Albert R."/>
            <person name="Binder M."/>
            <person name="Bloem J."/>
            <person name="Labutti K."/>
            <person name="Salamov A."/>
            <person name="Andreopoulos B."/>
            <person name="Baker S."/>
            <person name="Barry K."/>
            <person name="Bills G."/>
            <person name="Bluhm B."/>
            <person name="Cannon C."/>
            <person name="Castanera R."/>
            <person name="Culley D."/>
            <person name="Daum C."/>
            <person name="Ezra D."/>
            <person name="Gonzalez J."/>
            <person name="Henrissat B."/>
            <person name="Kuo A."/>
            <person name="Liang C."/>
            <person name="Lipzen A."/>
            <person name="Lutzoni F."/>
            <person name="Magnuson J."/>
            <person name="Mondo S."/>
            <person name="Nolan M."/>
            <person name="Ohm R."/>
            <person name="Pangilinan J."/>
            <person name="Park H.-J."/>
            <person name="Ramirez L."/>
            <person name="Alfaro M."/>
            <person name="Sun H."/>
            <person name="Tritt A."/>
            <person name="Yoshinaga Y."/>
            <person name="Zwiers L.-H."/>
            <person name="Turgeon B."/>
            <person name="Goodwin S."/>
            <person name="Spatafora J."/>
            <person name="Crous P."/>
            <person name="Grigoriev I."/>
        </authorList>
    </citation>
    <scope>NUCLEOTIDE SEQUENCE</scope>
    <source>
        <strain evidence="7">CBS 121410</strain>
    </source>
</reference>
<keyword evidence="5" id="KW-0539">Nucleus</keyword>
<name>A0A9P4HNY9_9PEZI</name>
<dbReference type="InterPro" id="IPR036864">
    <property type="entry name" value="Zn2-C6_fun-type_DNA-bd_sf"/>
</dbReference>
<dbReference type="GO" id="GO:0005634">
    <property type="term" value="C:nucleus"/>
    <property type="evidence" value="ECO:0007669"/>
    <property type="project" value="UniProtKB-SubCell"/>
</dbReference>
<keyword evidence="8" id="KW-1185">Reference proteome</keyword>
<keyword evidence="2" id="KW-0805">Transcription regulation</keyword>
<keyword evidence="3" id="KW-0238">DNA-binding</keyword>
<evidence type="ECO:0000313" key="7">
    <source>
        <dbReference type="EMBL" id="KAF2084027.1"/>
    </source>
</evidence>
<evidence type="ECO:0000313" key="8">
    <source>
        <dbReference type="Proteomes" id="UP000799776"/>
    </source>
</evidence>
<dbReference type="EMBL" id="ML978748">
    <property type="protein sequence ID" value="KAF2084027.1"/>
    <property type="molecule type" value="Genomic_DNA"/>
</dbReference>
<dbReference type="GO" id="GO:0000976">
    <property type="term" value="F:transcription cis-regulatory region binding"/>
    <property type="evidence" value="ECO:0007669"/>
    <property type="project" value="TreeGrafter"/>
</dbReference>
<sequence length="510" mass="56515">KACQNCAKSKCRCVTKAGGRGCERCHRQKIPCLPGNSIRKRNAHENIAINRISQLEGKLDGLVSLLGCGPQLNVVPSGSPSAPVSFESPSPRLSPTRMTTVSPGSVGMSASGSGSAFKRSTDEAEECLAIFRSQMLHYFAFLNLPEDTQRIQQERPFLLLCIIAASSKSTPRRLALGKEIKQTLAQRFILDNRGVINLDLLLGLLTFLAWGHDQLLNDTPTSLSRYTQLAMAFVFELRLNKPSPEETRMLPVNSSIQSCSTATGGARSLEERRAVLACYVMSSVISSYFAQIDAMQWTPYMNESLVLLSQSTDSPSDELFAYQVRLQVIEREFEFTKATTMPPVFYFKALQTKLEEVKATLPPHLQRNEIMLAATYHAELSISELLLSKSPSDFQRLECLYSCLNAVKSALDNFFTFPPAAYLGFSFPFFTQLARYIVVLYKLSILDDSLWDTGLVRSTVDVLAVVDRVIWNLQHADVTGGDSAVDGVFARSARIFMSVKAACSCHVFYT</sequence>
<evidence type="ECO:0000256" key="6">
    <source>
        <dbReference type="SAM" id="MobiDB-lite"/>
    </source>
</evidence>
<evidence type="ECO:0000256" key="2">
    <source>
        <dbReference type="ARBA" id="ARBA00023015"/>
    </source>
</evidence>
<feature type="region of interest" description="Disordered" evidence="6">
    <location>
        <begin position="78"/>
        <end position="117"/>
    </location>
</feature>
<proteinExistence type="predicted"/>
<evidence type="ECO:0000256" key="5">
    <source>
        <dbReference type="ARBA" id="ARBA00023242"/>
    </source>
</evidence>
<protein>
    <recommendedName>
        <fullName evidence="9">Zn(2)-C6 fungal-type domain-containing protein</fullName>
    </recommendedName>
</protein>
<keyword evidence="4" id="KW-0804">Transcription</keyword>